<accession>A0ABT1CA02</accession>
<dbReference type="Gene3D" id="3.40.50.450">
    <property type="match status" value="1"/>
</dbReference>
<evidence type="ECO:0000313" key="1">
    <source>
        <dbReference type="EMBL" id="MCO6051662.1"/>
    </source>
</evidence>
<organism evidence="1 2">
    <name type="scientific">Mesorhizobium liriopis</name>
    <dbReference type="NCBI Taxonomy" id="2953882"/>
    <lineage>
        <taxon>Bacteria</taxon>
        <taxon>Pseudomonadati</taxon>
        <taxon>Pseudomonadota</taxon>
        <taxon>Alphaproteobacteria</taxon>
        <taxon>Hyphomicrobiales</taxon>
        <taxon>Phyllobacteriaceae</taxon>
        <taxon>Mesorhizobium</taxon>
    </lineage>
</organism>
<dbReference type="SUPFAM" id="SSF52309">
    <property type="entry name" value="N-(deoxy)ribosyltransferase-like"/>
    <property type="match status" value="1"/>
</dbReference>
<dbReference type="EMBL" id="JAMXQS010000008">
    <property type="protein sequence ID" value="MCO6051662.1"/>
    <property type="molecule type" value="Genomic_DNA"/>
</dbReference>
<name>A0ABT1CA02_9HYPH</name>
<dbReference type="Pfam" id="PF05014">
    <property type="entry name" value="Nuc_deoxyrib_tr"/>
    <property type="match status" value="1"/>
</dbReference>
<comment type="caution">
    <text evidence="1">The sequence shown here is derived from an EMBL/GenBank/DDBJ whole genome shotgun (WGS) entry which is preliminary data.</text>
</comment>
<dbReference type="InterPro" id="IPR007710">
    <property type="entry name" value="Nucleoside_deoxyribTrfase"/>
</dbReference>
<reference evidence="1 2" key="1">
    <citation type="submission" date="2022-06" db="EMBL/GenBank/DDBJ databases">
        <title>Mesorhizobium sp. strain RP14 Genome sequencing and assembly.</title>
        <authorList>
            <person name="Kim I."/>
        </authorList>
    </citation>
    <scope>NUCLEOTIDE SEQUENCE [LARGE SCALE GENOMIC DNA]</scope>
    <source>
        <strain evidence="2">RP14(2022)</strain>
    </source>
</reference>
<keyword evidence="2" id="KW-1185">Reference proteome</keyword>
<evidence type="ECO:0000313" key="2">
    <source>
        <dbReference type="Proteomes" id="UP001205906"/>
    </source>
</evidence>
<sequence length="192" mass="21308">MKRLYLAGPDVFAPDPMALGARKMEICARHGLEGIFPMGITPWDPSLSTREQGLRIFDGLERVMRDCDGALVNMTPFHGPSMDVGSAFEMGFMRALHKPVFAYSNTDLSFLDRVRTHGGTAIVEARPGVWYDAHGMEVDPLGWRDNLMIDGSIERSSGIHVAARVPDQELYMALESFESCVKLAAEWFSLNA</sequence>
<dbReference type="Proteomes" id="UP001205906">
    <property type="component" value="Unassembled WGS sequence"/>
</dbReference>
<proteinExistence type="predicted"/>
<gene>
    <name evidence="1" type="ORF">NGM99_17900</name>
</gene>
<dbReference type="RefSeq" id="WP_252821426.1">
    <property type="nucleotide sequence ID" value="NZ_JAMXQS010000008.1"/>
</dbReference>
<protein>
    <submittedName>
        <fullName evidence="1">Nucleoside 2-deoxyribosyltransferase</fullName>
    </submittedName>
</protein>